<keyword evidence="3" id="KW-1185">Reference proteome</keyword>
<gene>
    <name evidence="2" type="ORF">PDESU_02430</name>
</gene>
<accession>A0A6C2U1W0</accession>
<dbReference type="AlphaFoldDB" id="A0A6C2U1W0"/>
<dbReference type="InterPro" id="IPR009061">
    <property type="entry name" value="DNA-bd_dom_put_sf"/>
</dbReference>
<protein>
    <recommendedName>
        <fullName evidence="1">Helix-turn-helix domain-containing protein</fullName>
    </recommendedName>
</protein>
<name>A0A6C2U1W0_PONDE</name>
<dbReference type="Pfam" id="PF12728">
    <property type="entry name" value="HTH_17"/>
    <property type="match status" value="1"/>
</dbReference>
<dbReference type="RefSeq" id="WP_136079408.1">
    <property type="nucleotide sequence ID" value="NZ_CAAHFG010000001.1"/>
</dbReference>
<dbReference type="InterPro" id="IPR010093">
    <property type="entry name" value="SinI_DNA-bd"/>
</dbReference>
<dbReference type="EMBL" id="CAAHFG010000001">
    <property type="protein sequence ID" value="VGO13873.1"/>
    <property type="molecule type" value="Genomic_DNA"/>
</dbReference>
<feature type="domain" description="Helix-turn-helix" evidence="1">
    <location>
        <begin position="46"/>
        <end position="89"/>
    </location>
</feature>
<dbReference type="NCBIfam" id="TIGR01764">
    <property type="entry name" value="excise"/>
    <property type="match status" value="1"/>
</dbReference>
<evidence type="ECO:0000313" key="2">
    <source>
        <dbReference type="EMBL" id="VGO13873.1"/>
    </source>
</evidence>
<dbReference type="InterPro" id="IPR041657">
    <property type="entry name" value="HTH_17"/>
</dbReference>
<proteinExistence type="predicted"/>
<dbReference type="Proteomes" id="UP000366872">
    <property type="component" value="Unassembled WGS sequence"/>
</dbReference>
<organism evidence="2 3">
    <name type="scientific">Pontiella desulfatans</name>
    <dbReference type="NCBI Taxonomy" id="2750659"/>
    <lineage>
        <taxon>Bacteria</taxon>
        <taxon>Pseudomonadati</taxon>
        <taxon>Kiritimatiellota</taxon>
        <taxon>Kiritimatiellia</taxon>
        <taxon>Kiritimatiellales</taxon>
        <taxon>Pontiellaceae</taxon>
        <taxon>Pontiella</taxon>
    </lineage>
</organism>
<reference evidence="2 3" key="1">
    <citation type="submission" date="2019-04" db="EMBL/GenBank/DDBJ databases">
        <authorList>
            <person name="Van Vliet M D."/>
        </authorList>
    </citation>
    <scope>NUCLEOTIDE SEQUENCE [LARGE SCALE GENOMIC DNA]</scope>
    <source>
        <strain evidence="2 3">F1</strain>
    </source>
</reference>
<dbReference type="SUPFAM" id="SSF46955">
    <property type="entry name" value="Putative DNA-binding domain"/>
    <property type="match status" value="1"/>
</dbReference>
<evidence type="ECO:0000259" key="1">
    <source>
        <dbReference type="Pfam" id="PF12728"/>
    </source>
</evidence>
<dbReference type="GO" id="GO:0003677">
    <property type="term" value="F:DNA binding"/>
    <property type="evidence" value="ECO:0007669"/>
    <property type="project" value="InterPro"/>
</dbReference>
<evidence type="ECO:0000313" key="3">
    <source>
        <dbReference type="Proteomes" id="UP000366872"/>
    </source>
</evidence>
<sequence>MQNIPIPHPIAEAVIAMLRPYAPDLTPAKLENALCFKPEPNAPEQLLTRKEAAKTLSISLPTLDRMLRDGELPRRHIRGAVRIPLSAIEIITSGSSLGKESL</sequence>